<proteinExistence type="predicted"/>
<dbReference type="EMBL" id="JANAVB010004998">
    <property type="protein sequence ID" value="KAJ6847730.1"/>
    <property type="molecule type" value="Genomic_DNA"/>
</dbReference>
<accession>A0AAX6I348</accession>
<gene>
    <name evidence="1" type="ORF">M6B38_276500</name>
</gene>
<keyword evidence="2" id="KW-1185">Reference proteome</keyword>
<evidence type="ECO:0000313" key="2">
    <source>
        <dbReference type="Proteomes" id="UP001140949"/>
    </source>
</evidence>
<name>A0AAX6I348_IRIPA</name>
<protein>
    <submittedName>
        <fullName evidence="1">Uncharacterized protein</fullName>
    </submittedName>
</protein>
<reference evidence="1" key="1">
    <citation type="journal article" date="2023" name="GigaByte">
        <title>Genome assembly of the bearded iris, Iris pallida Lam.</title>
        <authorList>
            <person name="Bruccoleri R.E."/>
            <person name="Oakeley E.J."/>
            <person name="Faust A.M.E."/>
            <person name="Altorfer M."/>
            <person name="Dessus-Babus S."/>
            <person name="Burckhardt D."/>
            <person name="Oertli M."/>
            <person name="Naumann U."/>
            <person name="Petersen F."/>
            <person name="Wong J."/>
        </authorList>
    </citation>
    <scope>NUCLEOTIDE SEQUENCE</scope>
    <source>
        <strain evidence="1">GSM-AAB239-AS_SAM_17_03QT</strain>
    </source>
</reference>
<sequence length="107" mass="12506">MRCLRTRHMLQSHHLIELSFYHKQFMLIGHLAMGLSSVGTLERVVPVMGVLYFSAVKLAFSNDNPLSYKVGDQTEWSYDKVLRKLKKVKKCNRQVLAINEGHFFFYL</sequence>
<comment type="caution">
    <text evidence="1">The sequence shown here is derived from an EMBL/GenBank/DDBJ whole genome shotgun (WGS) entry which is preliminary data.</text>
</comment>
<dbReference type="AlphaFoldDB" id="A0AAX6I348"/>
<reference evidence="1" key="2">
    <citation type="submission" date="2023-04" db="EMBL/GenBank/DDBJ databases">
        <authorList>
            <person name="Bruccoleri R.E."/>
            <person name="Oakeley E.J."/>
            <person name="Faust A.-M."/>
            <person name="Dessus-Babus S."/>
            <person name="Altorfer M."/>
            <person name="Burckhardt D."/>
            <person name="Oertli M."/>
            <person name="Naumann U."/>
            <person name="Petersen F."/>
            <person name="Wong J."/>
        </authorList>
    </citation>
    <scope>NUCLEOTIDE SEQUENCE</scope>
    <source>
        <strain evidence="1">GSM-AAB239-AS_SAM_17_03QT</strain>
        <tissue evidence="1">Leaf</tissue>
    </source>
</reference>
<evidence type="ECO:0000313" key="1">
    <source>
        <dbReference type="EMBL" id="KAJ6847730.1"/>
    </source>
</evidence>
<organism evidence="1 2">
    <name type="scientific">Iris pallida</name>
    <name type="common">Sweet iris</name>
    <dbReference type="NCBI Taxonomy" id="29817"/>
    <lineage>
        <taxon>Eukaryota</taxon>
        <taxon>Viridiplantae</taxon>
        <taxon>Streptophyta</taxon>
        <taxon>Embryophyta</taxon>
        <taxon>Tracheophyta</taxon>
        <taxon>Spermatophyta</taxon>
        <taxon>Magnoliopsida</taxon>
        <taxon>Liliopsida</taxon>
        <taxon>Asparagales</taxon>
        <taxon>Iridaceae</taxon>
        <taxon>Iridoideae</taxon>
        <taxon>Irideae</taxon>
        <taxon>Iris</taxon>
    </lineage>
</organism>
<dbReference type="Proteomes" id="UP001140949">
    <property type="component" value="Unassembled WGS sequence"/>
</dbReference>